<dbReference type="RefSeq" id="WP_139013858.1">
    <property type="nucleotide sequence ID" value="NZ_VBSN01000060.1"/>
</dbReference>
<evidence type="ECO:0000313" key="1">
    <source>
        <dbReference type="EMBL" id="KAA6436825.1"/>
    </source>
</evidence>
<dbReference type="EMBL" id="VBSN01000060">
    <property type="protein sequence ID" value="KAA6436825.1"/>
    <property type="molecule type" value="Genomic_DNA"/>
</dbReference>
<dbReference type="Proteomes" id="UP000323994">
    <property type="component" value="Unassembled WGS sequence"/>
</dbReference>
<dbReference type="OrthoDB" id="9919142at2"/>
<dbReference type="AlphaFoldDB" id="A0A5M8QL32"/>
<name>A0A5M8QL32_9BACT</name>
<keyword evidence="2" id="KW-1185">Reference proteome</keyword>
<reference evidence="1 2" key="1">
    <citation type="submission" date="2019-05" db="EMBL/GenBank/DDBJ databases">
        <authorList>
            <person name="Qu J.-H."/>
        </authorList>
    </citation>
    <scope>NUCLEOTIDE SEQUENCE [LARGE SCALE GENOMIC DNA]</scope>
    <source>
        <strain evidence="1 2">NS28</strain>
    </source>
</reference>
<sequence length="79" mass="8567">MANFDKQYILDHKKNIHTFESFSRALGERALTAAAEKIGEGQAEMVEIPASITVSPIEATKCVQICVEISGVVVCYHAG</sequence>
<gene>
    <name evidence="1" type="ORF">FEM33_20465</name>
</gene>
<protein>
    <submittedName>
        <fullName evidence="1">Uncharacterized protein</fullName>
    </submittedName>
</protein>
<accession>A0A5M8QL32</accession>
<comment type="caution">
    <text evidence="1">The sequence shown here is derived from an EMBL/GenBank/DDBJ whole genome shotgun (WGS) entry which is preliminary data.</text>
</comment>
<organism evidence="1 2">
    <name type="scientific">Dyadobacter flavalbus</name>
    <dbReference type="NCBI Taxonomy" id="2579942"/>
    <lineage>
        <taxon>Bacteria</taxon>
        <taxon>Pseudomonadati</taxon>
        <taxon>Bacteroidota</taxon>
        <taxon>Cytophagia</taxon>
        <taxon>Cytophagales</taxon>
        <taxon>Spirosomataceae</taxon>
        <taxon>Dyadobacter</taxon>
    </lineage>
</organism>
<proteinExistence type="predicted"/>
<evidence type="ECO:0000313" key="2">
    <source>
        <dbReference type="Proteomes" id="UP000323994"/>
    </source>
</evidence>